<feature type="compositionally biased region" description="Polar residues" evidence="7">
    <location>
        <begin position="323"/>
        <end position="340"/>
    </location>
</feature>
<evidence type="ECO:0000259" key="8">
    <source>
        <dbReference type="Pfam" id="PF06886"/>
    </source>
</evidence>
<keyword evidence="5" id="KW-0206">Cytoskeleton</keyword>
<dbReference type="InterPro" id="IPR027329">
    <property type="entry name" value="TPX2_C"/>
</dbReference>
<dbReference type="Pfam" id="PF06886">
    <property type="entry name" value="TPX2"/>
    <property type="match status" value="1"/>
</dbReference>
<accession>A0A438G9W3</accession>
<dbReference type="PANTHER" id="PTHR47067">
    <property type="entry name" value="TPX2 (TARGETING PROTEIN FOR XKLP2) PROTEIN FAMILY-RELATED"/>
    <property type="match status" value="1"/>
</dbReference>
<comment type="caution">
    <text evidence="9">The sequence shown here is derived from an EMBL/GenBank/DDBJ whole genome shotgun (WGS) entry which is preliminary data.</text>
</comment>
<sequence length="610" mass="67530">MEESACLMHAFSYVSGICHEAKEGNPMHSLGESISFGRFMSESLSWEKWSSFSNNRYVEEAERYARPGSVAQKKAFFEAHYKRIAAKKAAALLEQANAAENNAPEAEYEGCVDNAAAKFSQTPISDSNVAVEEQQEVKAIDSEADFRVDSNGYNPNVEVNVLESSKVMAGLGADPVTKDQVLVENPTKIESSDKVGDAENHKKGTELELSRTTQMEKPLLKKNPDPNQEVLASVTKKKPTTPSTKPSVYSRAHKLPSSPTKPTAPFHPRKENIATPISRKPATESSDKKRSTPLSHHLSINIASAREPTKLSNPVVRKIETSRGGTSFSKASKDCSTPLRTPTRAPINGASKHPSATPSSENRRVRTPGDPLASGSRTTGSKCRFLPTYCTDPLSALRNKSQSPNFSTSFNLRTEERAARRKKLEERFNAKETEKVQLQTKIKEKAESELRKLRQTLCFKARPLPDFYKERETLKGQTKKIPATHHESPKPGRKPTTSAVHPQSPKPGRKLTTSTVQGPKPLPRSGLVSRAVAPSMLQKRLIKPQTLLSYQCVSLRLMRIDPQIFSTDKQNTSIAAAAAFKLISRVVWKIYDHCCKLQATLSSIIWRLKC</sequence>
<evidence type="ECO:0000256" key="2">
    <source>
        <dbReference type="ARBA" id="ARBA00005885"/>
    </source>
</evidence>
<feature type="region of interest" description="Disordered" evidence="7">
    <location>
        <begin position="185"/>
        <end position="379"/>
    </location>
</feature>
<evidence type="ECO:0000256" key="3">
    <source>
        <dbReference type="ARBA" id="ARBA00022490"/>
    </source>
</evidence>
<evidence type="ECO:0000313" key="10">
    <source>
        <dbReference type="Proteomes" id="UP000288805"/>
    </source>
</evidence>
<evidence type="ECO:0000256" key="4">
    <source>
        <dbReference type="ARBA" id="ARBA00022701"/>
    </source>
</evidence>
<dbReference type="AlphaFoldDB" id="A0A438G9W3"/>
<evidence type="ECO:0000313" key="9">
    <source>
        <dbReference type="EMBL" id="RVW68984.1"/>
    </source>
</evidence>
<protein>
    <submittedName>
        <fullName evidence="9">Protein WVD2-like 4</fullName>
    </submittedName>
</protein>
<keyword evidence="3" id="KW-0963">Cytoplasm</keyword>
<feature type="compositionally biased region" description="Basic and acidic residues" evidence="7">
    <location>
        <begin position="190"/>
        <end position="209"/>
    </location>
</feature>
<dbReference type="PANTHER" id="PTHR47067:SF7">
    <property type="entry name" value="TPX2 (TARGETING PROTEIN FOR XKLP2) PROTEIN FAMILY"/>
    <property type="match status" value="1"/>
</dbReference>
<keyword evidence="6" id="KW-0175">Coiled coil</keyword>
<feature type="region of interest" description="Disordered" evidence="7">
    <location>
        <begin position="472"/>
        <end position="525"/>
    </location>
</feature>
<proteinExistence type="inferred from homology"/>
<feature type="coiled-coil region" evidence="6">
    <location>
        <begin position="421"/>
        <end position="456"/>
    </location>
</feature>
<dbReference type="GO" id="GO:0005874">
    <property type="term" value="C:microtubule"/>
    <property type="evidence" value="ECO:0007669"/>
    <property type="project" value="UniProtKB-KW"/>
</dbReference>
<gene>
    <name evidence="9" type="primary">WDL4</name>
    <name evidence="9" type="ORF">CK203_058548</name>
</gene>
<comment type="subcellular location">
    <subcellularLocation>
        <location evidence="1">Cytoplasm</location>
        <location evidence="1">Cytoskeleton</location>
    </subcellularLocation>
</comment>
<evidence type="ECO:0000256" key="1">
    <source>
        <dbReference type="ARBA" id="ARBA00004245"/>
    </source>
</evidence>
<dbReference type="EMBL" id="QGNW01000512">
    <property type="protein sequence ID" value="RVW68984.1"/>
    <property type="molecule type" value="Genomic_DNA"/>
</dbReference>
<organism evidence="9 10">
    <name type="scientific">Vitis vinifera</name>
    <name type="common">Grape</name>
    <dbReference type="NCBI Taxonomy" id="29760"/>
    <lineage>
        <taxon>Eukaryota</taxon>
        <taxon>Viridiplantae</taxon>
        <taxon>Streptophyta</taxon>
        <taxon>Embryophyta</taxon>
        <taxon>Tracheophyta</taxon>
        <taxon>Spermatophyta</taxon>
        <taxon>Magnoliopsida</taxon>
        <taxon>eudicotyledons</taxon>
        <taxon>Gunneridae</taxon>
        <taxon>Pentapetalae</taxon>
        <taxon>rosids</taxon>
        <taxon>Vitales</taxon>
        <taxon>Vitaceae</taxon>
        <taxon>Viteae</taxon>
        <taxon>Vitis</taxon>
    </lineage>
</organism>
<evidence type="ECO:0000256" key="7">
    <source>
        <dbReference type="SAM" id="MobiDB-lite"/>
    </source>
</evidence>
<reference evidence="9 10" key="1">
    <citation type="journal article" date="2018" name="PLoS Genet.">
        <title>Population sequencing reveals clonal diversity and ancestral inbreeding in the grapevine cultivar Chardonnay.</title>
        <authorList>
            <person name="Roach M.J."/>
            <person name="Johnson D.L."/>
            <person name="Bohlmann J."/>
            <person name="van Vuuren H.J."/>
            <person name="Jones S.J."/>
            <person name="Pretorius I.S."/>
            <person name="Schmidt S.A."/>
            <person name="Borneman A.R."/>
        </authorList>
    </citation>
    <scope>NUCLEOTIDE SEQUENCE [LARGE SCALE GENOMIC DNA]</scope>
    <source>
        <strain evidence="10">cv. Chardonnay</strain>
        <tissue evidence="9">Leaf</tissue>
    </source>
</reference>
<dbReference type="Proteomes" id="UP000288805">
    <property type="component" value="Unassembled WGS sequence"/>
</dbReference>
<feature type="coiled-coil region" evidence="6">
    <location>
        <begin position="82"/>
        <end position="109"/>
    </location>
</feature>
<keyword evidence="4" id="KW-0493">Microtubule</keyword>
<name>A0A438G9W3_VITVI</name>
<evidence type="ECO:0000256" key="5">
    <source>
        <dbReference type="ARBA" id="ARBA00023212"/>
    </source>
</evidence>
<feature type="compositionally biased region" description="Basic and acidic residues" evidence="7">
    <location>
        <begin position="281"/>
        <end position="290"/>
    </location>
</feature>
<comment type="similarity">
    <text evidence="2">Belongs to the TPX2 family.</text>
</comment>
<feature type="domain" description="TPX2 C-terminal" evidence="8">
    <location>
        <begin position="410"/>
        <end position="471"/>
    </location>
</feature>
<evidence type="ECO:0000256" key="6">
    <source>
        <dbReference type="SAM" id="Coils"/>
    </source>
</evidence>
<dbReference type="InterPro" id="IPR044216">
    <property type="entry name" value="WDL7"/>
</dbReference>